<sequence>MYLAEVFLIHQASSRFSGSRDAVTQALDLSVRSVDLVYLENGRHDGRFGGLTAYFVHCLHVAFPSPFLVSSKDPDPIWCGELHDETEGRSTTINSTIRVTLSSPSPIVIGSRTIPVALTHSPANPDSGVRAGVSTAPSIFSLPVGFVVGKGDRGTVLTANCCYVLCHVYVFSTSEPPGFADITPPATRSVICGNSTKDGVKNVLQLRNTHQITRSRVGARSVRSGGGSLSSPRPETLFRKYARLWQLVGNSRLFSKHETPPSNIFVSLGMLPGYPPQMGEGWWDVIGERPHEPPILDTFSEVLYESVV</sequence>
<dbReference type="EMBL" id="BTGU01000370">
    <property type="protein sequence ID" value="GMN66832.1"/>
    <property type="molecule type" value="Genomic_DNA"/>
</dbReference>
<accession>A0AA88JAN2</accession>
<reference evidence="2" key="1">
    <citation type="submission" date="2023-07" db="EMBL/GenBank/DDBJ databases">
        <title>draft genome sequence of fig (Ficus carica).</title>
        <authorList>
            <person name="Takahashi T."/>
            <person name="Nishimura K."/>
        </authorList>
    </citation>
    <scope>NUCLEOTIDE SEQUENCE</scope>
</reference>
<organism evidence="2 3">
    <name type="scientific">Ficus carica</name>
    <name type="common">Common fig</name>
    <dbReference type="NCBI Taxonomy" id="3494"/>
    <lineage>
        <taxon>Eukaryota</taxon>
        <taxon>Viridiplantae</taxon>
        <taxon>Streptophyta</taxon>
        <taxon>Embryophyta</taxon>
        <taxon>Tracheophyta</taxon>
        <taxon>Spermatophyta</taxon>
        <taxon>Magnoliopsida</taxon>
        <taxon>eudicotyledons</taxon>
        <taxon>Gunneridae</taxon>
        <taxon>Pentapetalae</taxon>
        <taxon>rosids</taxon>
        <taxon>fabids</taxon>
        <taxon>Rosales</taxon>
        <taxon>Moraceae</taxon>
        <taxon>Ficeae</taxon>
        <taxon>Ficus</taxon>
    </lineage>
</organism>
<evidence type="ECO:0000313" key="2">
    <source>
        <dbReference type="EMBL" id="GMN66847.1"/>
    </source>
</evidence>
<evidence type="ECO:0000313" key="3">
    <source>
        <dbReference type="Proteomes" id="UP001187192"/>
    </source>
</evidence>
<name>A0AA88JAN2_FICCA</name>
<proteinExistence type="predicted"/>
<gene>
    <name evidence="1" type="ORF">TIFTF001_035900</name>
    <name evidence="2" type="ORF">TIFTF001_035906</name>
</gene>
<dbReference type="AlphaFoldDB" id="A0AA88JAN2"/>
<keyword evidence="3" id="KW-1185">Reference proteome</keyword>
<dbReference type="Proteomes" id="UP001187192">
    <property type="component" value="Unassembled WGS sequence"/>
</dbReference>
<comment type="caution">
    <text evidence="2">The sequence shown here is derived from an EMBL/GenBank/DDBJ whole genome shotgun (WGS) entry which is preliminary data.</text>
</comment>
<dbReference type="EMBL" id="BTGU01000371">
    <property type="protein sequence ID" value="GMN66847.1"/>
    <property type="molecule type" value="Genomic_DNA"/>
</dbReference>
<evidence type="ECO:0000313" key="1">
    <source>
        <dbReference type="EMBL" id="GMN66832.1"/>
    </source>
</evidence>
<protein>
    <submittedName>
        <fullName evidence="2">Uncharacterized protein</fullName>
    </submittedName>
</protein>